<reference evidence="2" key="1">
    <citation type="submission" date="2023-10" db="EMBL/GenBank/DDBJ databases">
        <authorList>
            <person name="Chen Y."/>
            <person name="Shah S."/>
            <person name="Dougan E. K."/>
            <person name="Thang M."/>
            <person name="Chan C."/>
        </authorList>
    </citation>
    <scope>NUCLEOTIDE SEQUENCE [LARGE SCALE GENOMIC DNA]</scope>
</reference>
<feature type="region of interest" description="Disordered" evidence="1">
    <location>
        <begin position="38"/>
        <end position="86"/>
    </location>
</feature>
<proteinExistence type="predicted"/>
<accession>A0ABN9SD55</accession>
<gene>
    <name evidence="2" type="ORF">PCOR1329_LOCUS28725</name>
</gene>
<sequence length="117" mass="12371">MLGAGAGCAARAASMRVLPSGSFLPACVSWAPEAYIPNDPRPTVGPGTPLATPGSLLGRQSDRPGVRRRAEVSPHQVPMACENRATRRSTLLSDQAAIRAQQDAALLVQQRRSVRQS</sequence>
<dbReference type="Proteomes" id="UP001189429">
    <property type="component" value="Unassembled WGS sequence"/>
</dbReference>
<dbReference type="EMBL" id="CAUYUJ010010659">
    <property type="protein sequence ID" value="CAK0829941.1"/>
    <property type="molecule type" value="Genomic_DNA"/>
</dbReference>
<organism evidence="2 3">
    <name type="scientific">Prorocentrum cordatum</name>
    <dbReference type="NCBI Taxonomy" id="2364126"/>
    <lineage>
        <taxon>Eukaryota</taxon>
        <taxon>Sar</taxon>
        <taxon>Alveolata</taxon>
        <taxon>Dinophyceae</taxon>
        <taxon>Prorocentrales</taxon>
        <taxon>Prorocentraceae</taxon>
        <taxon>Prorocentrum</taxon>
    </lineage>
</organism>
<evidence type="ECO:0000313" key="2">
    <source>
        <dbReference type="EMBL" id="CAK0829941.1"/>
    </source>
</evidence>
<comment type="caution">
    <text evidence="2">The sequence shown here is derived from an EMBL/GenBank/DDBJ whole genome shotgun (WGS) entry which is preliminary data.</text>
</comment>
<feature type="compositionally biased region" description="Basic and acidic residues" evidence="1">
    <location>
        <begin position="60"/>
        <end position="72"/>
    </location>
</feature>
<evidence type="ECO:0000256" key="1">
    <source>
        <dbReference type="SAM" id="MobiDB-lite"/>
    </source>
</evidence>
<evidence type="ECO:0000313" key="3">
    <source>
        <dbReference type="Proteomes" id="UP001189429"/>
    </source>
</evidence>
<protein>
    <submittedName>
        <fullName evidence="2">Uncharacterized protein</fullName>
    </submittedName>
</protein>
<keyword evidence="3" id="KW-1185">Reference proteome</keyword>
<name>A0ABN9SD55_9DINO</name>